<sequence length="244" mass="26883">MPSPKFESNPKNTTTINKIPPCERRKSHSTEDAANYIDLPPDSFWVSKGDEHDWFDRNAIVKRTPSRKLSFSGCPTNHFNQENLTPHRSSLSFDYKSRKPPFIGLPLGHQKPSFPGGHNRPKKAAGGGVYFLRSRSEPGGKLAVTEPDSPQVNCLGRVATKKDKVIIKKTGFWQSIATVLKTGFRSHFISSPVGNCNVEVNKERTGPVGEKCPVEVKSQQPSLAGLMGLTSGRRSSGIIELKSE</sequence>
<reference evidence="2 3" key="1">
    <citation type="submission" date="2024-01" db="EMBL/GenBank/DDBJ databases">
        <title>The complete chloroplast genome sequence of Lithospermum erythrorhizon: insights into the phylogenetic relationship among Boraginaceae species and the maternal lineages of purple gromwells.</title>
        <authorList>
            <person name="Okada T."/>
            <person name="Watanabe K."/>
        </authorList>
    </citation>
    <scope>NUCLEOTIDE SEQUENCE [LARGE SCALE GENOMIC DNA]</scope>
</reference>
<dbReference type="Proteomes" id="UP001454036">
    <property type="component" value="Unassembled WGS sequence"/>
</dbReference>
<gene>
    <name evidence="2" type="ORF">LIER_13608</name>
</gene>
<dbReference type="EMBL" id="BAABME010002768">
    <property type="protein sequence ID" value="GAA0156015.1"/>
    <property type="molecule type" value="Genomic_DNA"/>
</dbReference>
<evidence type="ECO:0000313" key="3">
    <source>
        <dbReference type="Proteomes" id="UP001454036"/>
    </source>
</evidence>
<protein>
    <submittedName>
        <fullName evidence="2">Uncharacterized protein</fullName>
    </submittedName>
</protein>
<dbReference type="PANTHER" id="PTHR34120:SF15">
    <property type="entry name" value="CALCIUM_CALMODULIN PROTEIN KINASE"/>
    <property type="match status" value="1"/>
</dbReference>
<name>A0AAV3PXP3_LITER</name>
<proteinExistence type="predicted"/>
<dbReference type="AlphaFoldDB" id="A0AAV3PXP3"/>
<comment type="caution">
    <text evidence="2">The sequence shown here is derived from an EMBL/GenBank/DDBJ whole genome shotgun (WGS) entry which is preliminary data.</text>
</comment>
<feature type="region of interest" description="Disordered" evidence="1">
    <location>
        <begin position="1"/>
        <end position="32"/>
    </location>
</feature>
<dbReference type="PANTHER" id="PTHR34120">
    <property type="entry name" value="EXPRESSED PROTEIN"/>
    <property type="match status" value="1"/>
</dbReference>
<keyword evidence="3" id="KW-1185">Reference proteome</keyword>
<feature type="compositionally biased region" description="Basic and acidic residues" evidence="1">
    <location>
        <begin position="21"/>
        <end position="31"/>
    </location>
</feature>
<accession>A0AAV3PXP3</accession>
<evidence type="ECO:0000313" key="2">
    <source>
        <dbReference type="EMBL" id="GAA0156015.1"/>
    </source>
</evidence>
<evidence type="ECO:0000256" key="1">
    <source>
        <dbReference type="SAM" id="MobiDB-lite"/>
    </source>
</evidence>
<organism evidence="2 3">
    <name type="scientific">Lithospermum erythrorhizon</name>
    <name type="common">Purple gromwell</name>
    <name type="synonym">Lithospermum officinale var. erythrorhizon</name>
    <dbReference type="NCBI Taxonomy" id="34254"/>
    <lineage>
        <taxon>Eukaryota</taxon>
        <taxon>Viridiplantae</taxon>
        <taxon>Streptophyta</taxon>
        <taxon>Embryophyta</taxon>
        <taxon>Tracheophyta</taxon>
        <taxon>Spermatophyta</taxon>
        <taxon>Magnoliopsida</taxon>
        <taxon>eudicotyledons</taxon>
        <taxon>Gunneridae</taxon>
        <taxon>Pentapetalae</taxon>
        <taxon>asterids</taxon>
        <taxon>lamiids</taxon>
        <taxon>Boraginales</taxon>
        <taxon>Boraginaceae</taxon>
        <taxon>Boraginoideae</taxon>
        <taxon>Lithospermeae</taxon>
        <taxon>Lithospermum</taxon>
    </lineage>
</organism>